<evidence type="ECO:0000256" key="13">
    <source>
        <dbReference type="ARBA" id="ARBA00023136"/>
    </source>
</evidence>
<feature type="domain" description="PAS" evidence="19">
    <location>
        <begin position="124"/>
        <end position="194"/>
    </location>
</feature>
<dbReference type="InterPro" id="IPR029016">
    <property type="entry name" value="GAF-like_dom_sf"/>
</dbReference>
<dbReference type="SMART" id="SM00065">
    <property type="entry name" value="GAF"/>
    <property type="match status" value="2"/>
</dbReference>
<evidence type="ECO:0000259" key="19">
    <source>
        <dbReference type="PROSITE" id="PS50112"/>
    </source>
</evidence>
<dbReference type="GO" id="GO:0016020">
    <property type="term" value="C:membrane"/>
    <property type="evidence" value="ECO:0007669"/>
    <property type="project" value="UniProtKB-SubCell"/>
</dbReference>
<protein>
    <recommendedName>
        <fullName evidence="14">Circadian input-output histidine kinase CikA</fullName>
        <ecNumber evidence="4">2.7.13.3</ecNumber>
    </recommendedName>
</protein>
<evidence type="ECO:0000256" key="14">
    <source>
        <dbReference type="ARBA" id="ARBA00074306"/>
    </source>
</evidence>
<dbReference type="Gene3D" id="3.40.50.2300">
    <property type="match status" value="1"/>
</dbReference>
<comment type="similarity">
    <text evidence="3">In the N-terminal section; belongs to the phytochrome family.</text>
</comment>
<feature type="modified residue" description="4-aspartylphosphate" evidence="15">
    <location>
        <position position="1314"/>
    </location>
</feature>
<evidence type="ECO:0000313" key="21">
    <source>
        <dbReference type="EMBL" id="MBW4547486.1"/>
    </source>
</evidence>
<evidence type="ECO:0000256" key="10">
    <source>
        <dbReference type="ARBA" id="ARBA00022840"/>
    </source>
</evidence>
<evidence type="ECO:0000256" key="9">
    <source>
        <dbReference type="ARBA" id="ARBA00022777"/>
    </source>
</evidence>
<keyword evidence="6" id="KW-0808">Transferase</keyword>
<dbReference type="CDD" id="cd16922">
    <property type="entry name" value="HATPase_EvgS-ArcB-TorS-like"/>
    <property type="match status" value="1"/>
</dbReference>
<dbReference type="CDD" id="cd17580">
    <property type="entry name" value="REC_2_DhkD-like"/>
    <property type="match status" value="1"/>
</dbReference>
<evidence type="ECO:0000256" key="7">
    <source>
        <dbReference type="ARBA" id="ARBA00022692"/>
    </source>
</evidence>
<dbReference type="Gene3D" id="3.30.450.40">
    <property type="match status" value="2"/>
</dbReference>
<evidence type="ECO:0000259" key="20">
    <source>
        <dbReference type="PROSITE" id="PS50113"/>
    </source>
</evidence>
<dbReference type="Gene3D" id="3.30.565.10">
    <property type="entry name" value="Histidine kinase-like ATPase, C-terminal domain"/>
    <property type="match status" value="1"/>
</dbReference>
<dbReference type="GO" id="GO:0005524">
    <property type="term" value="F:ATP binding"/>
    <property type="evidence" value="ECO:0007669"/>
    <property type="project" value="UniProtKB-KW"/>
</dbReference>
<dbReference type="SUPFAM" id="SSF55781">
    <property type="entry name" value="GAF domain-like"/>
    <property type="match status" value="2"/>
</dbReference>
<reference evidence="21" key="1">
    <citation type="submission" date="2021-05" db="EMBL/GenBank/DDBJ databases">
        <authorList>
            <person name="Pietrasiak N."/>
            <person name="Ward R."/>
            <person name="Stajich J.E."/>
            <person name="Kurbessoian T."/>
        </authorList>
    </citation>
    <scope>NUCLEOTIDE SEQUENCE</scope>
    <source>
        <strain evidence="21">CPER-KK1</strain>
    </source>
</reference>
<dbReference type="PROSITE" id="PS50113">
    <property type="entry name" value="PAC"/>
    <property type="match status" value="2"/>
</dbReference>
<dbReference type="PANTHER" id="PTHR43547:SF2">
    <property type="entry name" value="HYBRID SIGNAL TRANSDUCTION HISTIDINE KINASE C"/>
    <property type="match status" value="1"/>
</dbReference>
<keyword evidence="12" id="KW-0902">Two-component regulatory system</keyword>
<dbReference type="EC" id="2.7.13.3" evidence="4"/>
<evidence type="ECO:0000256" key="15">
    <source>
        <dbReference type="PROSITE-ProRule" id="PRU00169"/>
    </source>
</evidence>
<dbReference type="InterPro" id="IPR003661">
    <property type="entry name" value="HisK_dim/P_dom"/>
</dbReference>
<dbReference type="SUPFAM" id="SSF55874">
    <property type="entry name" value="ATPase domain of HSP90 chaperone/DNA topoisomerase II/histidine kinase"/>
    <property type="match status" value="1"/>
</dbReference>
<dbReference type="FunFam" id="3.30.450.40:FF:000035">
    <property type="entry name" value="PAS sensor protein"/>
    <property type="match status" value="1"/>
</dbReference>
<keyword evidence="11 16" id="KW-1133">Transmembrane helix</keyword>
<dbReference type="SUPFAM" id="SSF55785">
    <property type="entry name" value="PYP-like sensor domain (PAS domain)"/>
    <property type="match status" value="4"/>
</dbReference>
<dbReference type="Proteomes" id="UP000753908">
    <property type="component" value="Unassembled WGS sequence"/>
</dbReference>
<evidence type="ECO:0000259" key="17">
    <source>
        <dbReference type="PROSITE" id="PS50109"/>
    </source>
</evidence>
<dbReference type="SUPFAM" id="SSF47384">
    <property type="entry name" value="Homodimeric domain of signal transducing histidine kinase"/>
    <property type="match status" value="1"/>
</dbReference>
<dbReference type="Pfam" id="PF08448">
    <property type="entry name" value="PAS_4"/>
    <property type="match status" value="3"/>
</dbReference>
<dbReference type="SMART" id="SM00448">
    <property type="entry name" value="REC"/>
    <property type="match status" value="1"/>
</dbReference>
<dbReference type="SUPFAM" id="SSF52172">
    <property type="entry name" value="CheY-like"/>
    <property type="match status" value="1"/>
</dbReference>
<dbReference type="SMART" id="SM00388">
    <property type="entry name" value="HisKA"/>
    <property type="match status" value="1"/>
</dbReference>
<feature type="domain" description="Response regulatory" evidence="18">
    <location>
        <begin position="1265"/>
        <end position="1383"/>
    </location>
</feature>
<dbReference type="CDD" id="cd00130">
    <property type="entry name" value="PAS"/>
    <property type="match status" value="1"/>
</dbReference>
<dbReference type="PRINTS" id="PR00344">
    <property type="entry name" value="BCTRLSENSOR"/>
</dbReference>
<evidence type="ECO:0000259" key="18">
    <source>
        <dbReference type="PROSITE" id="PS50110"/>
    </source>
</evidence>
<comment type="catalytic activity">
    <reaction evidence="1">
        <text>ATP + protein L-histidine = ADP + protein N-phospho-L-histidine.</text>
        <dbReference type="EC" id="2.7.13.3"/>
    </reaction>
</comment>
<evidence type="ECO:0000256" key="6">
    <source>
        <dbReference type="ARBA" id="ARBA00022679"/>
    </source>
</evidence>
<dbReference type="Pfam" id="PF13493">
    <property type="entry name" value="DUF4118"/>
    <property type="match status" value="1"/>
</dbReference>
<dbReference type="InterPro" id="IPR035965">
    <property type="entry name" value="PAS-like_dom_sf"/>
</dbReference>
<evidence type="ECO:0000256" key="5">
    <source>
        <dbReference type="ARBA" id="ARBA00022553"/>
    </source>
</evidence>
<dbReference type="PROSITE" id="PS50112">
    <property type="entry name" value="PAS"/>
    <property type="match status" value="2"/>
</dbReference>
<keyword evidence="7 16" id="KW-0812">Transmembrane</keyword>
<feature type="domain" description="PAC" evidence="20">
    <location>
        <begin position="321"/>
        <end position="374"/>
    </location>
</feature>
<dbReference type="InterPro" id="IPR036097">
    <property type="entry name" value="HisK_dim/P_sf"/>
</dbReference>
<dbReference type="SMART" id="SM00091">
    <property type="entry name" value="PAS"/>
    <property type="match status" value="2"/>
</dbReference>
<evidence type="ECO:0000256" key="2">
    <source>
        <dbReference type="ARBA" id="ARBA00004141"/>
    </source>
</evidence>
<keyword evidence="5 15" id="KW-0597">Phosphoprotein</keyword>
<organism evidence="21 22">
    <name type="scientific">Symplocastrum torsivum CPER-KK1</name>
    <dbReference type="NCBI Taxonomy" id="450513"/>
    <lineage>
        <taxon>Bacteria</taxon>
        <taxon>Bacillati</taxon>
        <taxon>Cyanobacteriota</taxon>
        <taxon>Cyanophyceae</taxon>
        <taxon>Oscillatoriophycideae</taxon>
        <taxon>Oscillatoriales</taxon>
        <taxon>Microcoleaceae</taxon>
        <taxon>Symplocastrum</taxon>
    </lineage>
</organism>
<dbReference type="InterPro" id="IPR036890">
    <property type="entry name" value="HATPase_C_sf"/>
</dbReference>
<dbReference type="InterPro" id="IPR038318">
    <property type="entry name" value="KdpD_sf"/>
</dbReference>
<dbReference type="InterPro" id="IPR013656">
    <property type="entry name" value="PAS_4"/>
</dbReference>
<proteinExistence type="inferred from homology"/>
<dbReference type="Gene3D" id="1.20.120.620">
    <property type="entry name" value="Backbone structure of the membrane domain of e. Coli histidine kinase receptor kdpd"/>
    <property type="match status" value="1"/>
</dbReference>
<dbReference type="InterPro" id="IPR005467">
    <property type="entry name" value="His_kinase_dom"/>
</dbReference>
<dbReference type="PROSITE" id="PS50109">
    <property type="entry name" value="HIS_KIN"/>
    <property type="match status" value="1"/>
</dbReference>
<feature type="transmembrane region" description="Helical" evidence="16">
    <location>
        <begin position="48"/>
        <end position="74"/>
    </location>
</feature>
<dbReference type="InterPro" id="IPR001610">
    <property type="entry name" value="PAC"/>
</dbReference>
<accession>A0A951UDA7</accession>
<dbReference type="CDD" id="cd00082">
    <property type="entry name" value="HisKA"/>
    <property type="match status" value="1"/>
</dbReference>
<dbReference type="NCBIfam" id="TIGR00229">
    <property type="entry name" value="sensory_box"/>
    <property type="match status" value="2"/>
</dbReference>
<feature type="domain" description="Histidine kinase" evidence="17">
    <location>
        <begin position="1025"/>
        <end position="1243"/>
    </location>
</feature>
<dbReference type="Pfam" id="PF00072">
    <property type="entry name" value="Response_reg"/>
    <property type="match status" value="1"/>
</dbReference>
<evidence type="ECO:0000256" key="16">
    <source>
        <dbReference type="SAM" id="Phobius"/>
    </source>
</evidence>
<feature type="domain" description="PAC" evidence="20">
    <location>
        <begin position="196"/>
        <end position="247"/>
    </location>
</feature>
<dbReference type="EMBL" id="JAHHIF010000042">
    <property type="protein sequence ID" value="MBW4547486.1"/>
    <property type="molecule type" value="Genomic_DNA"/>
</dbReference>
<gene>
    <name evidence="21" type="ORF">KME25_24055</name>
</gene>
<dbReference type="InterPro" id="IPR025201">
    <property type="entry name" value="KdpD_TM"/>
</dbReference>
<dbReference type="Pfam" id="PF13185">
    <property type="entry name" value="GAF_2"/>
    <property type="match status" value="2"/>
</dbReference>
<comment type="caution">
    <text evidence="21">The sequence shown here is derived from an EMBL/GenBank/DDBJ whole genome shotgun (WGS) entry which is preliminary data.</text>
</comment>
<feature type="domain" description="PAS" evidence="19">
    <location>
        <begin position="248"/>
        <end position="317"/>
    </location>
</feature>
<dbReference type="InterPro" id="IPR011006">
    <property type="entry name" value="CheY-like_superfamily"/>
</dbReference>
<evidence type="ECO:0000256" key="3">
    <source>
        <dbReference type="ARBA" id="ARBA00006402"/>
    </source>
</evidence>
<dbReference type="SMART" id="SM00086">
    <property type="entry name" value="PAC"/>
    <property type="match status" value="3"/>
</dbReference>
<feature type="transmembrane region" description="Helical" evidence="16">
    <location>
        <begin position="12"/>
        <end position="36"/>
    </location>
</feature>
<dbReference type="FunFam" id="3.30.565.10:FF:000010">
    <property type="entry name" value="Sensor histidine kinase RcsC"/>
    <property type="match status" value="1"/>
</dbReference>
<name>A0A951UDA7_9CYAN</name>
<evidence type="ECO:0000256" key="1">
    <source>
        <dbReference type="ARBA" id="ARBA00000085"/>
    </source>
</evidence>
<dbReference type="PANTHER" id="PTHR43547">
    <property type="entry name" value="TWO-COMPONENT HISTIDINE KINASE"/>
    <property type="match status" value="1"/>
</dbReference>
<sequence>MLLENNRLHLNRYMIAAFAVVLAMLAVGTALLLTLLSGSLLKPTPTPLFFAAVMISASWGGLGSGLLATALSTLAINYFALPPYNALNVHVDDLLRLSVFGVVALLSNWLVEAQRRREEMLRESQAQLHLITDALPMPIAYVDASLHYGFNNRAYEDWFGVSRNDIAGEHIVSVLGETAYQTIQPRLEAVLAGEPVSFEARMLYKDGDRYIQATYIPDFGKQGEVRGFVALVNDITQRQQALQQQAESLALIDALLAAAPIGICFFDKELRYIRINQVLAQINGLSVEQHLGQRFRELLPEMATLFEPQIQNVLDTGQPQLNVEFSGEAPGQAGRLGYWLANYYPVRGEAGQIGVGVMVADITESKRAEQALRVAEERLRIAIKNSPITLFNQDQELRYTWIYNSAFEHQVESVLGKRDEDLMPLDDALVVTRIKRSVLETGIGMREEVKITQQERDWYYDLTVEPQRDEASSIIGVTCAAIDISDRQAALRDRNLAEAALRKSEERYRAFVKQSTEGIWRFELETPLAIETPEDEQIQHLYEYGYLAECNQAMASMYGFERVEELVGLRIGDFLIRSDPDNEEYLRAFIRSQYRLSDAQSHELDRFGNSKYFSNNLVGIVEDSFLVRAWGNQRDITERKQAEDTLHFLAETSSILSASLDYEATLQSVAQIPVPRLADLCSVEIVQDDGSIKRKAIAFTESSHAEVSQQLALYHPNLDSANPIVKVIRTGQPELIPKISDSLLVAAIPEAEHLQLVRGLGLESVLIVPLIARQRILGTITMVTAQSGRRYKTDDLAVAEDLARRAALAIDNARLYREATTSRQSAEFAANRTALLQAVTAAFSEALTPAQVAEAVVNQGITALGAIAGSVVLLDDSGNSLKLAATVGYPEEMFDNWECRPGTTATPLADTVWQGEPIFLENVEAFATHYPDLAHLPALTSSCAFAAIPLTVERRTIGGLGLSFATPQTFCEQDRAFMLALGQQCAQAIARAYLYEAEQCAREQAVSEAARSAAANRIKDEFLAVLSHELRTPLNPILGWAKLLRTHKLDEVKTAYALETIERNAQLQTQLIEDLLDVSRILQGKIHLNVSLVDLVTVIEAAQETVRLAAEAKSIEISTVFDVNVRKVMGDANRLQQVVWNLLSNAVKFTPTGGRVEIKLERLNGNAQIIVRDTGKGILPEFLPHVFDYFRQENSSTTRVFGGLGLGLAIVRHLVELHGGKVTASSTGVNQGATFTVTLPLMNVVSNESEDLGLPGDEPNLEGTRVLVVDDEQDTLELIVFILEQYGASVQAVTSATEALNILVNVKPDVLLSDIGMPEMDGYMFIQQIRSRCPEQGGEIPAIALTAYAGETDHQQILLAGFQKHVTKPVEPAFLANAIATLLRDNSNLPRQQ</sequence>
<evidence type="ECO:0000256" key="4">
    <source>
        <dbReference type="ARBA" id="ARBA00012438"/>
    </source>
</evidence>
<dbReference type="Pfam" id="PF02518">
    <property type="entry name" value="HATPase_c"/>
    <property type="match status" value="1"/>
</dbReference>
<dbReference type="InterPro" id="IPR004358">
    <property type="entry name" value="Sig_transdc_His_kin-like_C"/>
</dbReference>
<keyword evidence="13 16" id="KW-0472">Membrane</keyword>
<keyword evidence="8" id="KW-0547">Nucleotide-binding</keyword>
<dbReference type="InterPro" id="IPR000014">
    <property type="entry name" value="PAS"/>
</dbReference>
<keyword evidence="9" id="KW-0418">Kinase</keyword>
<dbReference type="Pfam" id="PF13426">
    <property type="entry name" value="PAS_9"/>
    <property type="match status" value="1"/>
</dbReference>
<dbReference type="Gene3D" id="1.10.287.130">
    <property type="match status" value="1"/>
</dbReference>
<dbReference type="InterPro" id="IPR003594">
    <property type="entry name" value="HATPase_dom"/>
</dbReference>
<evidence type="ECO:0000256" key="8">
    <source>
        <dbReference type="ARBA" id="ARBA00022741"/>
    </source>
</evidence>
<reference evidence="21" key="2">
    <citation type="journal article" date="2022" name="Microbiol. Resour. Announc.">
        <title>Metagenome Sequencing to Explore Phylogenomics of Terrestrial Cyanobacteria.</title>
        <authorList>
            <person name="Ward R.D."/>
            <person name="Stajich J.E."/>
            <person name="Johansen J.R."/>
            <person name="Huntemann M."/>
            <person name="Clum A."/>
            <person name="Foster B."/>
            <person name="Foster B."/>
            <person name="Roux S."/>
            <person name="Palaniappan K."/>
            <person name="Varghese N."/>
            <person name="Mukherjee S."/>
            <person name="Reddy T.B.K."/>
            <person name="Daum C."/>
            <person name="Copeland A."/>
            <person name="Chen I.A."/>
            <person name="Ivanova N.N."/>
            <person name="Kyrpides N.C."/>
            <person name="Shapiro N."/>
            <person name="Eloe-Fadrosh E.A."/>
            <person name="Pietrasiak N."/>
        </authorList>
    </citation>
    <scope>NUCLEOTIDE SEQUENCE</scope>
    <source>
        <strain evidence="21">CPER-KK1</strain>
    </source>
</reference>
<dbReference type="PROSITE" id="PS50110">
    <property type="entry name" value="RESPONSE_REGULATORY"/>
    <property type="match status" value="1"/>
</dbReference>
<evidence type="ECO:0000313" key="22">
    <source>
        <dbReference type="Proteomes" id="UP000753908"/>
    </source>
</evidence>
<dbReference type="InterPro" id="IPR001789">
    <property type="entry name" value="Sig_transdc_resp-reg_receiver"/>
</dbReference>
<evidence type="ECO:0000256" key="11">
    <source>
        <dbReference type="ARBA" id="ARBA00022989"/>
    </source>
</evidence>
<evidence type="ECO:0000256" key="12">
    <source>
        <dbReference type="ARBA" id="ARBA00023012"/>
    </source>
</evidence>
<comment type="subcellular location">
    <subcellularLocation>
        <location evidence="2">Membrane</location>
        <topology evidence="2">Multi-pass membrane protein</topology>
    </subcellularLocation>
</comment>
<dbReference type="InterPro" id="IPR000700">
    <property type="entry name" value="PAS-assoc_C"/>
</dbReference>
<feature type="transmembrane region" description="Helical" evidence="16">
    <location>
        <begin position="94"/>
        <end position="111"/>
    </location>
</feature>
<dbReference type="SMART" id="SM00387">
    <property type="entry name" value="HATPase_c"/>
    <property type="match status" value="1"/>
</dbReference>
<dbReference type="InterPro" id="IPR003018">
    <property type="entry name" value="GAF"/>
</dbReference>
<dbReference type="Gene3D" id="3.30.450.20">
    <property type="entry name" value="PAS domain"/>
    <property type="match status" value="4"/>
</dbReference>
<dbReference type="Pfam" id="PF00512">
    <property type="entry name" value="HisKA"/>
    <property type="match status" value="1"/>
</dbReference>
<keyword evidence="10" id="KW-0067">ATP-binding</keyword>
<dbReference type="GO" id="GO:0000155">
    <property type="term" value="F:phosphorelay sensor kinase activity"/>
    <property type="evidence" value="ECO:0007669"/>
    <property type="project" value="InterPro"/>
</dbReference>